<feature type="compositionally biased region" description="Polar residues" evidence="1">
    <location>
        <begin position="217"/>
        <end position="237"/>
    </location>
</feature>
<feature type="region of interest" description="Disordered" evidence="1">
    <location>
        <begin position="252"/>
        <end position="324"/>
    </location>
</feature>
<organism evidence="3 4">
    <name type="scientific">Podospora appendiculata</name>
    <dbReference type="NCBI Taxonomy" id="314037"/>
    <lineage>
        <taxon>Eukaryota</taxon>
        <taxon>Fungi</taxon>
        <taxon>Dikarya</taxon>
        <taxon>Ascomycota</taxon>
        <taxon>Pezizomycotina</taxon>
        <taxon>Sordariomycetes</taxon>
        <taxon>Sordariomycetidae</taxon>
        <taxon>Sordariales</taxon>
        <taxon>Podosporaceae</taxon>
        <taxon>Podospora</taxon>
    </lineage>
</organism>
<keyword evidence="4" id="KW-1185">Reference proteome</keyword>
<evidence type="ECO:0000256" key="2">
    <source>
        <dbReference type="SAM" id="Phobius"/>
    </source>
</evidence>
<keyword evidence="2" id="KW-0472">Membrane</keyword>
<feature type="transmembrane region" description="Helical" evidence="2">
    <location>
        <begin position="153"/>
        <end position="174"/>
    </location>
</feature>
<evidence type="ECO:0000313" key="4">
    <source>
        <dbReference type="Proteomes" id="UP001270362"/>
    </source>
</evidence>
<accession>A0AAE1CAG8</accession>
<feature type="transmembrane region" description="Helical" evidence="2">
    <location>
        <begin position="55"/>
        <end position="75"/>
    </location>
</feature>
<evidence type="ECO:0000313" key="3">
    <source>
        <dbReference type="EMBL" id="KAK3685505.1"/>
    </source>
</evidence>
<feature type="transmembrane region" description="Helical" evidence="2">
    <location>
        <begin position="82"/>
        <end position="99"/>
    </location>
</feature>
<sequence length="324" mass="34742">MGAHVGMALKGFQWFARTIELCCAAVVLAIFSYFLATLTNHHFATANWIRAVEGISGIAILYAVACLCLLCCLAGHPFTSSLVMLLDLAFAGAFIYVAWTNRAGASSCRGVVDTPFGRGNADTDVVDNRPASLGDITPLPSLRTACRMETACLGVSIVAVIFFLFSLLLELLLIRHRRKERRFGPGPANNYTSGYGTTSPSSNKRTLGNLFGLRGSRTPTTDMTSNNNPNALPQHATTHPVDFRDSYATEQTRINTDPGNGLPPAHNGYTSKYEAAPSPYAYGHDNGVVHHSAGDGRPPPPPPPPAPAPVAGNYRYDDGVYDRA</sequence>
<feature type="compositionally biased region" description="Pro residues" evidence="1">
    <location>
        <begin position="297"/>
        <end position="308"/>
    </location>
</feature>
<feature type="compositionally biased region" description="Low complexity" evidence="1">
    <location>
        <begin position="191"/>
        <end position="202"/>
    </location>
</feature>
<feature type="region of interest" description="Disordered" evidence="1">
    <location>
        <begin position="183"/>
        <end position="238"/>
    </location>
</feature>
<keyword evidence="2" id="KW-1133">Transmembrane helix</keyword>
<reference evidence="3" key="1">
    <citation type="journal article" date="2023" name="Mol. Phylogenet. Evol.">
        <title>Genome-scale phylogeny and comparative genomics of the fungal order Sordariales.</title>
        <authorList>
            <person name="Hensen N."/>
            <person name="Bonometti L."/>
            <person name="Westerberg I."/>
            <person name="Brannstrom I.O."/>
            <person name="Guillou S."/>
            <person name="Cros-Aarteil S."/>
            <person name="Calhoun S."/>
            <person name="Haridas S."/>
            <person name="Kuo A."/>
            <person name="Mondo S."/>
            <person name="Pangilinan J."/>
            <person name="Riley R."/>
            <person name="LaButti K."/>
            <person name="Andreopoulos B."/>
            <person name="Lipzen A."/>
            <person name="Chen C."/>
            <person name="Yan M."/>
            <person name="Daum C."/>
            <person name="Ng V."/>
            <person name="Clum A."/>
            <person name="Steindorff A."/>
            <person name="Ohm R.A."/>
            <person name="Martin F."/>
            <person name="Silar P."/>
            <person name="Natvig D.O."/>
            <person name="Lalanne C."/>
            <person name="Gautier V."/>
            <person name="Ament-Velasquez S.L."/>
            <person name="Kruys A."/>
            <person name="Hutchinson M.I."/>
            <person name="Powell A.J."/>
            <person name="Barry K."/>
            <person name="Miller A.N."/>
            <person name="Grigoriev I.V."/>
            <person name="Debuchy R."/>
            <person name="Gladieux P."/>
            <person name="Hiltunen Thoren M."/>
            <person name="Johannesson H."/>
        </authorList>
    </citation>
    <scope>NUCLEOTIDE SEQUENCE</scope>
    <source>
        <strain evidence="3">CBS 314.62</strain>
    </source>
</reference>
<keyword evidence="2" id="KW-0812">Transmembrane</keyword>
<proteinExistence type="predicted"/>
<gene>
    <name evidence="3" type="ORF">B0T22DRAFT_220295</name>
</gene>
<protein>
    <recommendedName>
        <fullName evidence="5">MARVEL domain-containing protein</fullName>
    </recommendedName>
</protein>
<feature type="compositionally biased region" description="Basic and acidic residues" evidence="1">
    <location>
        <begin position="315"/>
        <end position="324"/>
    </location>
</feature>
<dbReference type="AlphaFoldDB" id="A0AAE1CAG8"/>
<reference evidence="3" key="2">
    <citation type="submission" date="2023-06" db="EMBL/GenBank/DDBJ databases">
        <authorList>
            <consortium name="Lawrence Berkeley National Laboratory"/>
            <person name="Haridas S."/>
            <person name="Hensen N."/>
            <person name="Bonometti L."/>
            <person name="Westerberg I."/>
            <person name="Brannstrom I.O."/>
            <person name="Guillou S."/>
            <person name="Cros-Aarteil S."/>
            <person name="Calhoun S."/>
            <person name="Kuo A."/>
            <person name="Mondo S."/>
            <person name="Pangilinan J."/>
            <person name="Riley R."/>
            <person name="Labutti K."/>
            <person name="Andreopoulos B."/>
            <person name="Lipzen A."/>
            <person name="Chen C."/>
            <person name="Yanf M."/>
            <person name="Daum C."/>
            <person name="Ng V."/>
            <person name="Clum A."/>
            <person name="Steindorff A."/>
            <person name="Ohm R."/>
            <person name="Martin F."/>
            <person name="Silar P."/>
            <person name="Natvig D."/>
            <person name="Lalanne C."/>
            <person name="Gautier V."/>
            <person name="Ament-Velasquez S.L."/>
            <person name="Kruys A."/>
            <person name="Hutchinson M.I."/>
            <person name="Powell A.J."/>
            <person name="Barry K."/>
            <person name="Miller A.N."/>
            <person name="Grigoriev I.V."/>
            <person name="Debuchy R."/>
            <person name="Gladieux P."/>
            <person name="Thoren M.H."/>
            <person name="Johannesson H."/>
        </authorList>
    </citation>
    <scope>NUCLEOTIDE SEQUENCE</scope>
    <source>
        <strain evidence="3">CBS 314.62</strain>
    </source>
</reference>
<evidence type="ECO:0000256" key="1">
    <source>
        <dbReference type="SAM" id="MobiDB-lite"/>
    </source>
</evidence>
<comment type="caution">
    <text evidence="3">The sequence shown here is derived from an EMBL/GenBank/DDBJ whole genome shotgun (WGS) entry which is preliminary data.</text>
</comment>
<dbReference type="EMBL" id="JAULSO010000003">
    <property type="protein sequence ID" value="KAK3685505.1"/>
    <property type="molecule type" value="Genomic_DNA"/>
</dbReference>
<dbReference type="Proteomes" id="UP001270362">
    <property type="component" value="Unassembled WGS sequence"/>
</dbReference>
<evidence type="ECO:0008006" key="5">
    <source>
        <dbReference type="Google" id="ProtNLM"/>
    </source>
</evidence>
<name>A0AAE1CAG8_9PEZI</name>
<feature type="transmembrane region" description="Helical" evidence="2">
    <location>
        <begin position="14"/>
        <end position="35"/>
    </location>
</feature>